<evidence type="ECO:0000313" key="1">
    <source>
        <dbReference type="EMBL" id="CAD7360836.1"/>
    </source>
</evidence>
<gene>
    <name evidence="2" type="ORF">NCTC12218_02541</name>
</gene>
<dbReference type="InterPro" id="IPR036761">
    <property type="entry name" value="TTHA0802/YceI-like_sf"/>
</dbReference>
<proteinExistence type="predicted"/>
<dbReference type="AlphaFoldDB" id="A0A7Z7VYC2"/>
<sequence>MTGGQVTGFVVKGTINREKDGISFNQTLETGGVMLGKDIQFELDSEFAIEA</sequence>
<dbReference type="EMBL" id="LR962863">
    <property type="protein sequence ID" value="CAD7360836.1"/>
    <property type="molecule type" value="Genomic_DNA"/>
</dbReference>
<dbReference type="EMBL" id="UHEF01000001">
    <property type="protein sequence ID" value="SUM90491.1"/>
    <property type="molecule type" value="Genomic_DNA"/>
</dbReference>
<accession>A0A7Z7VYC2</accession>
<dbReference type="SUPFAM" id="SSF101874">
    <property type="entry name" value="YceI-like"/>
    <property type="match status" value="1"/>
</dbReference>
<organism evidence="2">
    <name type="scientific">Staphylococcus schleiferi</name>
    <dbReference type="NCBI Taxonomy" id="1295"/>
    <lineage>
        <taxon>Bacteria</taxon>
        <taxon>Bacillati</taxon>
        <taxon>Bacillota</taxon>
        <taxon>Bacilli</taxon>
        <taxon>Bacillales</taxon>
        <taxon>Staphylococcaceae</taxon>
        <taxon>Staphylococcus</taxon>
    </lineage>
</organism>
<evidence type="ECO:0000313" key="2">
    <source>
        <dbReference type="EMBL" id="SUM90491.1"/>
    </source>
</evidence>
<dbReference type="Proteomes" id="UP000264146">
    <property type="component" value="Chromosome"/>
</dbReference>
<evidence type="ECO:0000313" key="3">
    <source>
        <dbReference type="Proteomes" id="UP000264146"/>
    </source>
</evidence>
<reference evidence="1 3" key="2">
    <citation type="submission" date="2020-11" db="EMBL/GenBank/DDBJ databases">
        <authorList>
            <consortium name="Pathogen Informatics"/>
        </authorList>
    </citation>
    <scope>NUCLEOTIDE SEQUENCE [LARGE SCALE GENOMIC DNA]</scope>
    <source>
        <strain evidence="1 3">NCTC12218</strain>
    </source>
</reference>
<protein>
    <submittedName>
        <fullName evidence="2">YceI-like domain-containing protein</fullName>
    </submittedName>
</protein>
<name>A0A7Z7VYC2_STASC</name>
<reference evidence="2" key="1">
    <citation type="submission" date="2018-06" db="EMBL/GenBank/DDBJ databases">
        <authorList>
            <consortium name="Pathogen Informatics"/>
            <person name="Doyle S."/>
        </authorList>
    </citation>
    <scope>NUCLEOTIDE SEQUENCE [LARGE SCALE GENOMIC DNA]</scope>
    <source>
        <strain evidence="2">NCTC12218</strain>
    </source>
</reference>